<feature type="compositionally biased region" description="Basic and acidic residues" evidence="1">
    <location>
        <begin position="21"/>
        <end position="33"/>
    </location>
</feature>
<keyword evidence="3" id="KW-1185">Reference proteome</keyword>
<evidence type="ECO:0008006" key="4">
    <source>
        <dbReference type="Google" id="ProtNLM"/>
    </source>
</evidence>
<comment type="caution">
    <text evidence="2">The sequence shown here is derived from an EMBL/GenBank/DDBJ whole genome shotgun (WGS) entry which is preliminary data.</text>
</comment>
<feature type="compositionally biased region" description="Acidic residues" evidence="1">
    <location>
        <begin position="45"/>
        <end position="56"/>
    </location>
</feature>
<dbReference type="Proteomes" id="UP000265520">
    <property type="component" value="Unassembled WGS sequence"/>
</dbReference>
<proteinExistence type="predicted"/>
<accession>A0A392SQD5</accession>
<feature type="non-terminal residue" evidence="2">
    <location>
        <position position="1"/>
    </location>
</feature>
<reference evidence="2 3" key="1">
    <citation type="journal article" date="2018" name="Front. Plant Sci.">
        <title>Red Clover (Trifolium pratense) and Zigzag Clover (T. medium) - A Picture of Genomic Similarities and Differences.</title>
        <authorList>
            <person name="Dluhosova J."/>
            <person name="Istvanek J."/>
            <person name="Nedelnik J."/>
            <person name="Repkova J."/>
        </authorList>
    </citation>
    <scope>NUCLEOTIDE SEQUENCE [LARGE SCALE GENOMIC DNA]</scope>
    <source>
        <strain evidence="3">cv. 10/8</strain>
        <tissue evidence="2">Leaf</tissue>
    </source>
</reference>
<name>A0A392SQD5_9FABA</name>
<dbReference type="AlphaFoldDB" id="A0A392SQD5"/>
<evidence type="ECO:0000313" key="2">
    <source>
        <dbReference type="EMBL" id="MCI50632.1"/>
    </source>
</evidence>
<feature type="region of interest" description="Disordered" evidence="1">
    <location>
        <begin position="1"/>
        <end position="72"/>
    </location>
</feature>
<feature type="non-terminal residue" evidence="2">
    <location>
        <position position="99"/>
    </location>
</feature>
<sequence length="99" mass="11289">GEEVPRRTQSVADRVRGKRSQKVEISKSYQKEKTQKRKRKQESSSEFEPDDEDDVLDIVSPPTKKTGSKKAAAIIPPAPMDNISFHFETSAPKWKYVVQ</sequence>
<organism evidence="2 3">
    <name type="scientific">Trifolium medium</name>
    <dbReference type="NCBI Taxonomy" id="97028"/>
    <lineage>
        <taxon>Eukaryota</taxon>
        <taxon>Viridiplantae</taxon>
        <taxon>Streptophyta</taxon>
        <taxon>Embryophyta</taxon>
        <taxon>Tracheophyta</taxon>
        <taxon>Spermatophyta</taxon>
        <taxon>Magnoliopsida</taxon>
        <taxon>eudicotyledons</taxon>
        <taxon>Gunneridae</taxon>
        <taxon>Pentapetalae</taxon>
        <taxon>rosids</taxon>
        <taxon>fabids</taxon>
        <taxon>Fabales</taxon>
        <taxon>Fabaceae</taxon>
        <taxon>Papilionoideae</taxon>
        <taxon>50 kb inversion clade</taxon>
        <taxon>NPAAA clade</taxon>
        <taxon>Hologalegina</taxon>
        <taxon>IRL clade</taxon>
        <taxon>Trifolieae</taxon>
        <taxon>Trifolium</taxon>
    </lineage>
</organism>
<protein>
    <recommendedName>
        <fullName evidence="4">Envelope-like protein</fullName>
    </recommendedName>
</protein>
<evidence type="ECO:0000313" key="3">
    <source>
        <dbReference type="Proteomes" id="UP000265520"/>
    </source>
</evidence>
<dbReference type="EMBL" id="LXQA010419360">
    <property type="protein sequence ID" value="MCI50632.1"/>
    <property type="molecule type" value="Genomic_DNA"/>
</dbReference>
<evidence type="ECO:0000256" key="1">
    <source>
        <dbReference type="SAM" id="MobiDB-lite"/>
    </source>
</evidence>